<dbReference type="AlphaFoldDB" id="A0A8J2K069"/>
<evidence type="ECO:0000313" key="1">
    <source>
        <dbReference type="EMBL" id="CAG7730718.1"/>
    </source>
</evidence>
<proteinExistence type="predicted"/>
<reference evidence="1" key="1">
    <citation type="submission" date="2021-06" db="EMBL/GenBank/DDBJ databases">
        <authorList>
            <person name="Hodson N. C."/>
            <person name="Mongue J. A."/>
            <person name="Jaron S. K."/>
        </authorList>
    </citation>
    <scope>NUCLEOTIDE SEQUENCE</scope>
</reference>
<keyword evidence="2" id="KW-1185">Reference proteome</keyword>
<gene>
    <name evidence="1" type="ORF">AFUS01_LOCUS19340</name>
</gene>
<protein>
    <submittedName>
        <fullName evidence="1">Uncharacterized protein</fullName>
    </submittedName>
</protein>
<feature type="non-terminal residue" evidence="1">
    <location>
        <position position="1"/>
    </location>
</feature>
<evidence type="ECO:0000313" key="2">
    <source>
        <dbReference type="Proteomes" id="UP000708208"/>
    </source>
</evidence>
<dbReference type="EMBL" id="CAJVCH010198913">
    <property type="protein sequence ID" value="CAG7730718.1"/>
    <property type="molecule type" value="Genomic_DNA"/>
</dbReference>
<comment type="caution">
    <text evidence="1">The sequence shown here is derived from an EMBL/GenBank/DDBJ whole genome shotgun (WGS) entry which is preliminary data.</text>
</comment>
<sequence>SFLPTQYKKHSTERKCIANAQEL</sequence>
<accession>A0A8J2K069</accession>
<organism evidence="1 2">
    <name type="scientific">Allacma fusca</name>
    <dbReference type="NCBI Taxonomy" id="39272"/>
    <lineage>
        <taxon>Eukaryota</taxon>
        <taxon>Metazoa</taxon>
        <taxon>Ecdysozoa</taxon>
        <taxon>Arthropoda</taxon>
        <taxon>Hexapoda</taxon>
        <taxon>Collembola</taxon>
        <taxon>Symphypleona</taxon>
        <taxon>Sminthuridae</taxon>
        <taxon>Allacma</taxon>
    </lineage>
</organism>
<dbReference type="Proteomes" id="UP000708208">
    <property type="component" value="Unassembled WGS sequence"/>
</dbReference>
<name>A0A8J2K069_9HEXA</name>